<dbReference type="EnsemblMetazoa" id="SCAU000405-RA">
    <property type="protein sequence ID" value="SCAU000405-PA"/>
    <property type="gene ID" value="SCAU000405"/>
</dbReference>
<dbReference type="InterPro" id="IPR048348">
    <property type="entry name" value="CCDC22_CC"/>
</dbReference>
<evidence type="ECO:0000313" key="5">
    <source>
        <dbReference type="EnsemblMetazoa" id="SCAU000405-PA"/>
    </source>
</evidence>
<evidence type="ECO:0000256" key="1">
    <source>
        <dbReference type="ARBA" id="ARBA00006438"/>
    </source>
</evidence>
<dbReference type="Proteomes" id="UP000095300">
    <property type="component" value="Unassembled WGS sequence"/>
</dbReference>
<organism evidence="5 6">
    <name type="scientific">Stomoxys calcitrans</name>
    <name type="common">Stable fly</name>
    <name type="synonym">Conops calcitrans</name>
    <dbReference type="NCBI Taxonomy" id="35570"/>
    <lineage>
        <taxon>Eukaryota</taxon>
        <taxon>Metazoa</taxon>
        <taxon>Ecdysozoa</taxon>
        <taxon>Arthropoda</taxon>
        <taxon>Hexapoda</taxon>
        <taxon>Insecta</taxon>
        <taxon>Pterygota</taxon>
        <taxon>Neoptera</taxon>
        <taxon>Endopterygota</taxon>
        <taxon>Diptera</taxon>
        <taxon>Brachycera</taxon>
        <taxon>Muscomorpha</taxon>
        <taxon>Muscoidea</taxon>
        <taxon>Muscidae</taxon>
        <taxon>Stomoxys</taxon>
    </lineage>
</organism>
<dbReference type="AlphaFoldDB" id="A0A1I8NMR6"/>
<evidence type="ECO:0000259" key="4">
    <source>
        <dbReference type="Pfam" id="PF21674"/>
    </source>
</evidence>
<keyword evidence="6" id="KW-1185">Reference proteome</keyword>
<comment type="similarity">
    <text evidence="1">Belongs to the CCDC22 family.</text>
</comment>
<feature type="domain" description="CCDC22 coiled-coil" evidence="3">
    <location>
        <begin position="257"/>
        <end position="527"/>
    </location>
</feature>
<dbReference type="KEGG" id="scac:106095237"/>
<sequence>MDEVDKIIVYSLRQIGCKLETYDNEIFGLEHFSPDLLVKSVSRCLREIKPDALLPSSLPESMNMAQRFTIASTLAEVVLSCGYRGDIGYQTFLYPSVVSIRRLFMFLIEQLPKVHDSSQSSDGTKERNEYSQFMKEIKRKISMELNSPWVPQYCRGIANRKTNGGSSLTIDFLPQLNLHIPHCIEGGVVSLKEVSYQVPSIFQQTSAVEYDLVSSVLHRSAIDLYDSRQSPEVIRLTGNRVSTLAASIKPLHAEQLSESESIEQRKVTTPLQSLLLEVESLKSKNDWCIRERQQCNNELTQLRQKRCNIEAFIGTIKQGVKIHERTCVILENPTDNIRKLEALIDKTRERRQAVENQWQLHREPAIKRIDELQKLRQTINLQNIQELREAIHKSERSLREKTNVHAQLADELKRSSINVAPRKEYTKRIYEFIGNIRKQRNDIHKILDDTRDLQKQLNSVSDQLQRQFNYTDDLLFQSAKLHVHAKNAYKLLASLHASCNEICDMVSQTGQTTKEIRDFEVQIDRERMNKVDASLAKITKDIQQFQIAKKEMRSANQLDNKILSN</sequence>
<protein>
    <recommendedName>
        <fullName evidence="2">Coiled-coil domain-containing protein 22 homolog</fullName>
    </recommendedName>
</protein>
<dbReference type="Pfam" id="PF05667">
    <property type="entry name" value="CCDC22_CC"/>
    <property type="match status" value="1"/>
</dbReference>
<dbReference type="VEuPathDB" id="VectorBase:SCAU000405"/>
<name>A0A1I8NMR6_STOCA</name>
<dbReference type="PANTHER" id="PTHR15668:SF4">
    <property type="entry name" value="COILED-COIL DOMAIN-CONTAINING PROTEIN 22"/>
    <property type="match status" value="1"/>
</dbReference>
<dbReference type="PANTHER" id="PTHR15668">
    <property type="entry name" value="JM1 PROTEIN"/>
    <property type="match status" value="1"/>
</dbReference>
<accession>A0A1I8NMR6</accession>
<dbReference type="InterPro" id="IPR048349">
    <property type="entry name" value="CCDC22_N"/>
</dbReference>
<gene>
    <name evidence="5" type="primary">106095237</name>
</gene>
<evidence type="ECO:0000313" key="6">
    <source>
        <dbReference type="Proteomes" id="UP000095300"/>
    </source>
</evidence>
<dbReference type="OrthoDB" id="10266736at2759"/>
<dbReference type="Pfam" id="PF21674">
    <property type="entry name" value="CCDC22_N"/>
    <property type="match status" value="1"/>
</dbReference>
<dbReference type="GO" id="GO:0097602">
    <property type="term" value="F:cullin family protein binding"/>
    <property type="evidence" value="ECO:0007669"/>
    <property type="project" value="TreeGrafter"/>
</dbReference>
<dbReference type="InterPro" id="IPR008530">
    <property type="entry name" value="CCDC22"/>
</dbReference>
<dbReference type="GO" id="GO:2000060">
    <property type="term" value="P:positive regulation of ubiquitin-dependent protein catabolic process"/>
    <property type="evidence" value="ECO:0007669"/>
    <property type="project" value="TreeGrafter"/>
</dbReference>
<proteinExistence type="inferred from homology"/>
<feature type="domain" description="CCDC22 N-terminal" evidence="4">
    <location>
        <begin position="1"/>
        <end position="112"/>
    </location>
</feature>
<evidence type="ECO:0000259" key="3">
    <source>
        <dbReference type="Pfam" id="PF05667"/>
    </source>
</evidence>
<evidence type="ECO:0000256" key="2">
    <source>
        <dbReference type="ARBA" id="ARBA00017553"/>
    </source>
</evidence>
<dbReference type="STRING" id="35570.A0A1I8NMR6"/>
<reference evidence="5" key="1">
    <citation type="submission" date="2020-05" db="UniProtKB">
        <authorList>
            <consortium name="EnsemblMetazoa"/>
        </authorList>
    </citation>
    <scope>IDENTIFICATION</scope>
    <source>
        <strain evidence="5">USDA</strain>
    </source>
</reference>